<accession>A0A1X2GPN7</accession>
<sequence>MTDIRHLEPVKDEPVTPPTYGKDWKQASIFAVEDKHEDQAVVVVLTKGRTPSPAPELPIVPDQPSPKDQLRNALRGAFDLVEEKILAEDTVRPSSSNYNKDLYLSWPDVILTESLHVGTFDQDLWDDEAQILGPPSPAYHAINDNPILDSSLPSRISSIMPLSSIQPPAVTMPVTSLPPSPLHTSTPITPSSTSAPHVTQQEAPSPTTQTTPSKRWNVWHKMKQVAQPLKRSIKPKSVFKRLFQH</sequence>
<name>A0A1X2GPN7_9FUNG</name>
<feature type="region of interest" description="Disordered" evidence="1">
    <location>
        <begin position="176"/>
        <end position="217"/>
    </location>
</feature>
<dbReference type="Proteomes" id="UP000242146">
    <property type="component" value="Unassembled WGS sequence"/>
</dbReference>
<dbReference type="AlphaFoldDB" id="A0A1X2GPN7"/>
<gene>
    <name evidence="2" type="ORF">DM01DRAFT_1333320</name>
</gene>
<evidence type="ECO:0000256" key="1">
    <source>
        <dbReference type="SAM" id="MobiDB-lite"/>
    </source>
</evidence>
<protein>
    <submittedName>
        <fullName evidence="2">Uncharacterized protein</fullName>
    </submittedName>
</protein>
<organism evidence="2 3">
    <name type="scientific">Hesseltinella vesiculosa</name>
    <dbReference type="NCBI Taxonomy" id="101127"/>
    <lineage>
        <taxon>Eukaryota</taxon>
        <taxon>Fungi</taxon>
        <taxon>Fungi incertae sedis</taxon>
        <taxon>Mucoromycota</taxon>
        <taxon>Mucoromycotina</taxon>
        <taxon>Mucoromycetes</taxon>
        <taxon>Mucorales</taxon>
        <taxon>Cunninghamellaceae</taxon>
        <taxon>Hesseltinella</taxon>
    </lineage>
</organism>
<feature type="compositionally biased region" description="Low complexity" evidence="1">
    <location>
        <begin position="182"/>
        <end position="197"/>
    </location>
</feature>
<comment type="caution">
    <text evidence="2">The sequence shown here is derived from an EMBL/GenBank/DDBJ whole genome shotgun (WGS) entry which is preliminary data.</text>
</comment>
<keyword evidence="3" id="KW-1185">Reference proteome</keyword>
<dbReference type="OrthoDB" id="2288617at2759"/>
<dbReference type="EMBL" id="MCGT01000006">
    <property type="protein sequence ID" value="ORX58702.1"/>
    <property type="molecule type" value="Genomic_DNA"/>
</dbReference>
<evidence type="ECO:0000313" key="3">
    <source>
        <dbReference type="Proteomes" id="UP000242146"/>
    </source>
</evidence>
<reference evidence="2 3" key="1">
    <citation type="submission" date="2016-07" db="EMBL/GenBank/DDBJ databases">
        <title>Pervasive Adenine N6-methylation of Active Genes in Fungi.</title>
        <authorList>
            <consortium name="DOE Joint Genome Institute"/>
            <person name="Mondo S.J."/>
            <person name="Dannebaum R.O."/>
            <person name="Kuo R.C."/>
            <person name="Labutti K."/>
            <person name="Haridas S."/>
            <person name="Kuo A."/>
            <person name="Salamov A."/>
            <person name="Ahrendt S.R."/>
            <person name="Lipzen A."/>
            <person name="Sullivan W."/>
            <person name="Andreopoulos W.B."/>
            <person name="Clum A."/>
            <person name="Lindquist E."/>
            <person name="Daum C."/>
            <person name="Ramamoorthy G.K."/>
            <person name="Gryganskyi A."/>
            <person name="Culley D."/>
            <person name="Magnuson J.K."/>
            <person name="James T.Y."/>
            <person name="O'Malley M.A."/>
            <person name="Stajich J.E."/>
            <person name="Spatafora J.W."/>
            <person name="Visel A."/>
            <person name="Grigoriev I.V."/>
        </authorList>
    </citation>
    <scope>NUCLEOTIDE SEQUENCE [LARGE SCALE GENOMIC DNA]</scope>
    <source>
        <strain evidence="2 3">NRRL 3301</strain>
    </source>
</reference>
<feature type="compositionally biased region" description="Polar residues" evidence="1">
    <location>
        <begin position="198"/>
        <end position="214"/>
    </location>
</feature>
<proteinExistence type="predicted"/>
<evidence type="ECO:0000313" key="2">
    <source>
        <dbReference type="EMBL" id="ORX58702.1"/>
    </source>
</evidence>